<evidence type="ECO:0000313" key="1">
    <source>
        <dbReference type="EMBL" id="GFS33950.1"/>
    </source>
</evidence>
<sequence length="104" mass="11734">MTIPKPNTVRMEHQEGDVGGQVLPDVKEARLHQNPTKLQQQRVMKLGEEDPLVEVIKPGYEICPPPKRFEILMLASTLSTLWEGRFHGSSRFIQEPDVALGLFG</sequence>
<dbReference type="EMBL" id="BJWL01000200">
    <property type="protein sequence ID" value="GFS33950.1"/>
    <property type="molecule type" value="Genomic_DNA"/>
</dbReference>
<name>A0A7J0DGZ9_9ERIC</name>
<protein>
    <submittedName>
        <fullName evidence="1">Uncharacterized protein</fullName>
    </submittedName>
</protein>
<reference evidence="2" key="1">
    <citation type="submission" date="2019-07" db="EMBL/GenBank/DDBJ databases">
        <title>De Novo Assembly of kiwifruit Actinidia rufa.</title>
        <authorList>
            <person name="Sugita-Konishi S."/>
            <person name="Sato K."/>
            <person name="Mori E."/>
            <person name="Abe Y."/>
            <person name="Kisaki G."/>
            <person name="Hamano K."/>
            <person name="Suezawa K."/>
            <person name="Otani M."/>
            <person name="Fukuda T."/>
            <person name="Manabe T."/>
            <person name="Gomi K."/>
            <person name="Tabuchi M."/>
            <person name="Akimitsu K."/>
            <person name="Kataoka I."/>
        </authorList>
    </citation>
    <scope>NUCLEOTIDE SEQUENCE [LARGE SCALE GENOMIC DNA]</scope>
    <source>
        <strain evidence="2">cv. Fuchu</strain>
    </source>
</reference>
<dbReference type="AlphaFoldDB" id="A0A7J0DGZ9"/>
<evidence type="ECO:0000313" key="2">
    <source>
        <dbReference type="Proteomes" id="UP000585474"/>
    </source>
</evidence>
<comment type="caution">
    <text evidence="1">The sequence shown here is derived from an EMBL/GenBank/DDBJ whole genome shotgun (WGS) entry which is preliminary data.</text>
</comment>
<proteinExistence type="predicted"/>
<gene>
    <name evidence="1" type="ORF">Acr_00g0031430</name>
</gene>
<accession>A0A7J0DGZ9</accession>
<organism evidence="1 2">
    <name type="scientific">Actinidia rufa</name>
    <dbReference type="NCBI Taxonomy" id="165716"/>
    <lineage>
        <taxon>Eukaryota</taxon>
        <taxon>Viridiplantae</taxon>
        <taxon>Streptophyta</taxon>
        <taxon>Embryophyta</taxon>
        <taxon>Tracheophyta</taxon>
        <taxon>Spermatophyta</taxon>
        <taxon>Magnoliopsida</taxon>
        <taxon>eudicotyledons</taxon>
        <taxon>Gunneridae</taxon>
        <taxon>Pentapetalae</taxon>
        <taxon>asterids</taxon>
        <taxon>Ericales</taxon>
        <taxon>Actinidiaceae</taxon>
        <taxon>Actinidia</taxon>
    </lineage>
</organism>
<keyword evidence="2" id="KW-1185">Reference proteome</keyword>
<dbReference type="Proteomes" id="UP000585474">
    <property type="component" value="Unassembled WGS sequence"/>
</dbReference>